<sequence>MRLRRKINILVVLFVLLLPSLGMARVSIPSGLTYEKDAQVGGSYRGSIQLLNPGEDPQEVKVYQSDYLFYADGSNSYGEPGKDVRSNADWISFSPRRLIIPAGGSVQVAYIVDVPSDQVLTGTYWSLLLVEGISASSPEAGNGAKGVISVGIQQIMRYGLQMITNIGNTGTHSLKFVKTKILKTDGKRILQIDLENTGERWLRPILWTELYDEKNNSVGKFEGEQLRIYPTTSARFKIDLSQVPKGTYKALVVADAGGDDMFGANYTLKFD</sequence>
<evidence type="ECO:0000313" key="2">
    <source>
        <dbReference type="Proteomes" id="UP000000602"/>
    </source>
</evidence>
<dbReference type="KEGG" id="dps:DP1963"/>
<dbReference type="EMBL" id="CR522870">
    <property type="protein sequence ID" value="CAG36692.1"/>
    <property type="molecule type" value="Genomic_DNA"/>
</dbReference>
<keyword evidence="2" id="KW-1185">Reference proteome</keyword>
<proteinExistence type="predicted"/>
<reference evidence="2" key="1">
    <citation type="journal article" date="2004" name="Environ. Microbiol.">
        <title>The genome of Desulfotalea psychrophila, a sulfate-reducing bacterium from permanently cold Arctic sediments.</title>
        <authorList>
            <person name="Rabus R."/>
            <person name="Ruepp A."/>
            <person name="Frickey T."/>
            <person name="Rattei T."/>
            <person name="Fartmann B."/>
            <person name="Stark M."/>
            <person name="Bauer M."/>
            <person name="Zibat A."/>
            <person name="Lombardot T."/>
            <person name="Becker I."/>
            <person name="Amann J."/>
            <person name="Gellner K."/>
            <person name="Teeling H."/>
            <person name="Leuschner W.D."/>
            <person name="Gloeckner F.-O."/>
            <person name="Lupas A.N."/>
            <person name="Amann R."/>
            <person name="Klenk H.-P."/>
        </authorList>
    </citation>
    <scope>NUCLEOTIDE SEQUENCE [LARGE SCALE GENOMIC DNA]</scope>
    <source>
        <strain evidence="2">DSM 12343 / LSv54</strain>
    </source>
</reference>
<name>Q6ALT3_DESPS</name>
<evidence type="ECO:0000313" key="1">
    <source>
        <dbReference type="EMBL" id="CAG36692.1"/>
    </source>
</evidence>
<protein>
    <submittedName>
        <fullName evidence="1">Uncharacterized protein</fullName>
    </submittedName>
</protein>
<dbReference type="RefSeq" id="WP_011189204.1">
    <property type="nucleotide sequence ID" value="NC_006138.1"/>
</dbReference>
<dbReference type="OrthoDB" id="1119204at2"/>
<dbReference type="AlphaFoldDB" id="Q6ALT3"/>
<gene>
    <name evidence="1" type="ordered locus">DP1963</name>
</gene>
<accession>Q6ALT3</accession>
<dbReference type="STRING" id="177439.DP1963"/>
<dbReference type="Proteomes" id="UP000000602">
    <property type="component" value="Chromosome"/>
</dbReference>
<dbReference type="HOGENOM" id="CLU_091272_0_0_7"/>
<dbReference type="eggNOG" id="COG3121">
    <property type="taxonomic scope" value="Bacteria"/>
</dbReference>
<organism evidence="1 2">
    <name type="scientific">Desulfotalea psychrophila (strain LSv54 / DSM 12343)</name>
    <dbReference type="NCBI Taxonomy" id="177439"/>
    <lineage>
        <taxon>Bacteria</taxon>
        <taxon>Pseudomonadati</taxon>
        <taxon>Thermodesulfobacteriota</taxon>
        <taxon>Desulfobulbia</taxon>
        <taxon>Desulfobulbales</taxon>
        <taxon>Desulfocapsaceae</taxon>
        <taxon>Desulfotalea</taxon>
    </lineage>
</organism>